<evidence type="ECO:0000259" key="4">
    <source>
        <dbReference type="Pfam" id="PF13296"/>
    </source>
</evidence>
<comment type="caution">
    <text evidence="5">The sequence shown here is derived from an EMBL/GenBank/DDBJ whole genome shotgun (WGS) entry which is preliminary data.</text>
</comment>
<dbReference type="SUPFAM" id="SSF69349">
    <property type="entry name" value="Phage fibre proteins"/>
    <property type="match status" value="1"/>
</dbReference>
<dbReference type="Gene3D" id="4.10.220.110">
    <property type="match status" value="1"/>
</dbReference>
<dbReference type="InterPro" id="IPR037026">
    <property type="entry name" value="Vgr_OB-fold_dom_sf"/>
</dbReference>
<evidence type="ECO:0000259" key="2">
    <source>
        <dbReference type="Pfam" id="PF04717"/>
    </source>
</evidence>
<feature type="domain" description="Gp5/Type VI secretion system Vgr protein OB-fold" evidence="2">
    <location>
        <begin position="397"/>
        <end position="463"/>
    </location>
</feature>
<dbReference type="AlphaFoldDB" id="A0A2R7UCY5"/>
<evidence type="ECO:0000313" key="5">
    <source>
        <dbReference type="EMBL" id="PTU50043.1"/>
    </source>
</evidence>
<dbReference type="Gene3D" id="2.40.50.230">
    <property type="entry name" value="Gp5 N-terminal domain"/>
    <property type="match status" value="1"/>
</dbReference>
<dbReference type="SUPFAM" id="SSF69279">
    <property type="entry name" value="Phage tail proteins"/>
    <property type="match status" value="2"/>
</dbReference>
<dbReference type="PANTHER" id="PTHR32305">
    <property type="match status" value="1"/>
</dbReference>
<dbReference type="InterPro" id="IPR006533">
    <property type="entry name" value="T6SS_Vgr_RhsGE"/>
</dbReference>
<evidence type="ECO:0000256" key="1">
    <source>
        <dbReference type="ARBA" id="ARBA00005558"/>
    </source>
</evidence>
<dbReference type="NCBIfam" id="TIGR03361">
    <property type="entry name" value="VI_Rhs_Vgr"/>
    <property type="match status" value="1"/>
</dbReference>
<dbReference type="InterPro" id="IPR028244">
    <property type="entry name" value="T6SS_Rhs_Vgr_dom"/>
</dbReference>
<accession>A0A2R7UCY5</accession>
<dbReference type="PANTHER" id="PTHR32305:SF11">
    <property type="entry name" value="TYPE VI SECRETION SYSTEM SPIKE PROTEIN VGRG3"/>
    <property type="match status" value="1"/>
</dbReference>
<dbReference type="InterPro" id="IPR006531">
    <property type="entry name" value="Gp5/Vgr_OB"/>
</dbReference>
<evidence type="ECO:0000259" key="3">
    <source>
        <dbReference type="Pfam" id="PF10106"/>
    </source>
</evidence>
<dbReference type="NCBIfam" id="TIGR01646">
    <property type="entry name" value="vgr_GE"/>
    <property type="match status" value="1"/>
</dbReference>
<dbReference type="InterPro" id="IPR018769">
    <property type="entry name" value="VgrG2_DUF2345"/>
</dbReference>
<dbReference type="InterPro" id="IPR050708">
    <property type="entry name" value="T6SS_VgrG/RHS"/>
</dbReference>
<evidence type="ECO:0000313" key="6">
    <source>
        <dbReference type="Proteomes" id="UP000244874"/>
    </source>
</evidence>
<dbReference type="SUPFAM" id="SSF69255">
    <property type="entry name" value="gp5 N-terminal domain-like"/>
    <property type="match status" value="1"/>
</dbReference>
<dbReference type="Pfam" id="PF10106">
    <property type="entry name" value="DUF2345"/>
    <property type="match status" value="1"/>
</dbReference>
<gene>
    <name evidence="5" type="ORF">DBB42_22295</name>
</gene>
<sequence>MGRTAGVRMSNLNDVRFTFTTPADEAIQFDVVSFELTEGVSQLYRLEVELVSFADDADFATLLDHPALLTIWQQEQPVRHVHGLISSFEQGKTGHRRTRYRAIVEPQLARAGLQSDWRIFQHRPVPQLLEELFRERRWGALTQYLVNPHQTREFCVQAGDLDLDFFWRLSAEEGLISIFEHSQGSHGVIQADQISQFGSLEGDPVLYVANRGGTARQPCLHDFRYREQVRTSIQVQRDYTFTHPRYNLEHTLYPRDMGNQGNEYGRYDYPGRYKHDNAGKPFTQTRINALFGDARVAQVKGDDARLQPGIAFQLAGHAREDLNILWRPMQITHMGQQFTALEEDAAEAEVGTSYTLTATLIPARVEWHAPACPKPVIDGPQMAKVVGPPGEEIYCDEHGRVRVQFPWDRLGQDDDKSSCWVRVTQAWAGATWGHMAIPRIGQEVVVSFLDGDPDQPMITGRSYHIVNRPPYRLPEFKALSPIRSKEHHGKRHNELRLDDTTGQISAALMSDHDNTALHLGYLTHPRHFGGQPRGQGFELRTDTHGVIRAGGGLLLTTELRARAVQHHTDLAETAERLQTAQQYHTTFARVARDHLAQEGGDQDEVGEALKAQHDAICGYGGNPEANRFPELADPQLVLASPTGIATTTPESTHIASGEHLGLSTGGHTSLAIGKRLLISASRGVRQFVQSMGWRLVAATGDIDLKALKDNINLLAKLKVSVTAERITLSAKEELVIQGGGSSTTYTAGGILHATAGQYTAHATDFIYKGSKSQAAAFPEEPKAGQGTLELLQQYANALPFKKGKYEVEDALGHVFKGNLDGDGKASVANVAPGPAKVRFSDDDVDVWHDPGFPGPHEQISGELTTPSSSKLSAQAAGILKQLTSTLSGAKLKDSSLRLGADLATDAAKPTLKGAGVPETLIRLSEKAR</sequence>
<dbReference type="InterPro" id="IPR017847">
    <property type="entry name" value="T6SS_RhsGE_Vgr_subset"/>
</dbReference>
<dbReference type="Pfam" id="PF13296">
    <property type="entry name" value="T6SS_Vgr"/>
    <property type="match status" value="1"/>
</dbReference>
<dbReference type="Proteomes" id="UP000244874">
    <property type="component" value="Unassembled WGS sequence"/>
</dbReference>
<dbReference type="Gene3D" id="2.30.110.50">
    <property type="match status" value="1"/>
</dbReference>
<organism evidence="5 6">
    <name type="scientific">Pseudomonas plecoglossicida</name>
    <dbReference type="NCBI Taxonomy" id="70775"/>
    <lineage>
        <taxon>Bacteria</taxon>
        <taxon>Pseudomonadati</taxon>
        <taxon>Pseudomonadota</taxon>
        <taxon>Gammaproteobacteria</taxon>
        <taxon>Pseudomonadales</taxon>
        <taxon>Pseudomonadaceae</taxon>
        <taxon>Pseudomonas</taxon>
    </lineage>
</organism>
<dbReference type="EMBL" id="QANO01000165">
    <property type="protein sequence ID" value="PTU50043.1"/>
    <property type="molecule type" value="Genomic_DNA"/>
</dbReference>
<comment type="similarity">
    <text evidence="1">Belongs to the VgrG protein family.</text>
</comment>
<dbReference type="Pfam" id="PF05954">
    <property type="entry name" value="Phage_GPD"/>
    <property type="match status" value="1"/>
</dbReference>
<dbReference type="Pfam" id="PF04717">
    <property type="entry name" value="Phage_base_V"/>
    <property type="match status" value="1"/>
</dbReference>
<protein>
    <submittedName>
        <fullName evidence="5">Type VI secretion system tip protein VgrG</fullName>
    </submittedName>
</protein>
<proteinExistence type="inferred from homology"/>
<reference evidence="5 6" key="1">
    <citation type="submission" date="2018-04" db="EMBL/GenBank/DDBJ databases">
        <authorList>
            <person name="Go L.Y."/>
            <person name="Mitchell J.A."/>
        </authorList>
    </citation>
    <scope>NUCLEOTIDE SEQUENCE [LARGE SCALE GENOMIC DNA]</scope>
    <source>
        <strain evidence="5 6">KCJK7865</strain>
    </source>
</reference>
<feature type="domain" description="DUF2345" evidence="3">
    <location>
        <begin position="625"/>
        <end position="769"/>
    </location>
</feature>
<feature type="domain" description="Putative type VI secretion system Rhs element associated Vgr" evidence="4">
    <location>
        <begin position="485"/>
        <end position="591"/>
    </location>
</feature>
<name>A0A2R7UCY5_PSEDL</name>
<dbReference type="Gene3D" id="3.55.50.10">
    <property type="entry name" value="Baseplate protein-like domains"/>
    <property type="match status" value="1"/>
</dbReference>